<accession>A0AAD8Y1G3</accession>
<keyword evidence="2" id="KW-1185">Reference proteome</keyword>
<gene>
    <name evidence="1" type="ORF">QTG54_011641</name>
</gene>
<name>A0AAD8Y1G3_9STRA</name>
<sequence>MATLIDSVIGNDDISFHIASFLCPRRNPSTLTEFYSNECFVSKLWNNAFGLVRAQLRWDFLRKQLKQDEDNGWLYHKLVYIPKGSAIPDGGGKDKQIPHEGMIRIFRSHVNDTCFQSLKDFQSSRQNDPHGEHIRADSRPDYYYRTYKETAQYIDLIPPRALTWTYDTTIIIENDIEYDEKPRLVNEFIAFLDDVTGASGSLVQEKSSEGRWNLGYHEIVNVRDSTFSRIHPRPPHKGHGTETTNFLSVLKAKSSMLGPRRVKFAHLKGDDECRTFIRKHLLPIIGPRPSGTNGNNE</sequence>
<proteinExistence type="predicted"/>
<evidence type="ECO:0000313" key="1">
    <source>
        <dbReference type="EMBL" id="KAK1737657.1"/>
    </source>
</evidence>
<comment type="caution">
    <text evidence="1">The sequence shown here is derived from an EMBL/GenBank/DDBJ whole genome shotgun (WGS) entry which is preliminary data.</text>
</comment>
<reference evidence="1" key="1">
    <citation type="submission" date="2023-06" db="EMBL/GenBank/DDBJ databases">
        <title>Survivors Of The Sea: Transcriptome response of Skeletonema marinoi to long-term dormancy.</title>
        <authorList>
            <person name="Pinder M.I.M."/>
            <person name="Kourtchenko O."/>
            <person name="Robertson E.K."/>
            <person name="Larsson T."/>
            <person name="Maumus F."/>
            <person name="Osuna-Cruz C.M."/>
            <person name="Vancaester E."/>
            <person name="Stenow R."/>
            <person name="Vandepoele K."/>
            <person name="Ploug H."/>
            <person name="Bruchert V."/>
            <person name="Godhe A."/>
            <person name="Topel M."/>
        </authorList>
    </citation>
    <scope>NUCLEOTIDE SEQUENCE</scope>
    <source>
        <strain evidence="1">R05AC</strain>
    </source>
</reference>
<dbReference type="Proteomes" id="UP001224775">
    <property type="component" value="Unassembled WGS sequence"/>
</dbReference>
<evidence type="ECO:0000313" key="2">
    <source>
        <dbReference type="Proteomes" id="UP001224775"/>
    </source>
</evidence>
<dbReference type="AlphaFoldDB" id="A0AAD8Y1G3"/>
<organism evidence="1 2">
    <name type="scientific">Skeletonema marinoi</name>
    <dbReference type="NCBI Taxonomy" id="267567"/>
    <lineage>
        <taxon>Eukaryota</taxon>
        <taxon>Sar</taxon>
        <taxon>Stramenopiles</taxon>
        <taxon>Ochrophyta</taxon>
        <taxon>Bacillariophyta</taxon>
        <taxon>Coscinodiscophyceae</taxon>
        <taxon>Thalassiosirophycidae</taxon>
        <taxon>Thalassiosirales</taxon>
        <taxon>Skeletonemataceae</taxon>
        <taxon>Skeletonema</taxon>
        <taxon>Skeletonema marinoi-dohrnii complex</taxon>
    </lineage>
</organism>
<dbReference type="EMBL" id="JATAAI010000024">
    <property type="protein sequence ID" value="KAK1737657.1"/>
    <property type="molecule type" value="Genomic_DNA"/>
</dbReference>
<protein>
    <submittedName>
        <fullName evidence="1">Uncharacterized protein</fullName>
    </submittedName>
</protein>